<dbReference type="AlphaFoldDB" id="A0A0A9BG22"/>
<protein>
    <submittedName>
        <fullName evidence="1">Uncharacterized protein</fullName>
    </submittedName>
</protein>
<reference evidence="1" key="1">
    <citation type="submission" date="2014-09" db="EMBL/GenBank/DDBJ databases">
        <authorList>
            <person name="Magalhaes I.L.F."/>
            <person name="Oliveira U."/>
            <person name="Santos F.R."/>
            <person name="Vidigal T.H.D.A."/>
            <person name="Brescovit A.D."/>
            <person name="Santos A.J."/>
        </authorList>
    </citation>
    <scope>NUCLEOTIDE SEQUENCE</scope>
    <source>
        <tissue evidence="1">Shoot tissue taken approximately 20 cm above the soil surface</tissue>
    </source>
</reference>
<evidence type="ECO:0000313" key="1">
    <source>
        <dbReference type="EMBL" id="JAD62301.1"/>
    </source>
</evidence>
<accession>A0A0A9BG22</accession>
<organism evidence="1">
    <name type="scientific">Arundo donax</name>
    <name type="common">Giant reed</name>
    <name type="synonym">Donax arundinaceus</name>
    <dbReference type="NCBI Taxonomy" id="35708"/>
    <lineage>
        <taxon>Eukaryota</taxon>
        <taxon>Viridiplantae</taxon>
        <taxon>Streptophyta</taxon>
        <taxon>Embryophyta</taxon>
        <taxon>Tracheophyta</taxon>
        <taxon>Spermatophyta</taxon>
        <taxon>Magnoliopsida</taxon>
        <taxon>Liliopsida</taxon>
        <taxon>Poales</taxon>
        <taxon>Poaceae</taxon>
        <taxon>PACMAD clade</taxon>
        <taxon>Arundinoideae</taxon>
        <taxon>Arundineae</taxon>
        <taxon>Arundo</taxon>
    </lineage>
</organism>
<proteinExistence type="predicted"/>
<dbReference type="EMBL" id="GBRH01235594">
    <property type="protein sequence ID" value="JAD62301.1"/>
    <property type="molecule type" value="Transcribed_RNA"/>
</dbReference>
<name>A0A0A9BG22_ARUDO</name>
<reference evidence="1" key="2">
    <citation type="journal article" date="2015" name="Data Brief">
        <title>Shoot transcriptome of the giant reed, Arundo donax.</title>
        <authorList>
            <person name="Barrero R.A."/>
            <person name="Guerrero F.D."/>
            <person name="Moolhuijzen P."/>
            <person name="Goolsby J.A."/>
            <person name="Tidwell J."/>
            <person name="Bellgard S.E."/>
            <person name="Bellgard M.I."/>
        </authorList>
    </citation>
    <scope>NUCLEOTIDE SEQUENCE</scope>
    <source>
        <tissue evidence="1">Shoot tissue taken approximately 20 cm above the soil surface</tissue>
    </source>
</reference>
<sequence length="17" mass="2234">MQYQMRFSYHMTWITPL</sequence>